<evidence type="ECO:0000256" key="4">
    <source>
        <dbReference type="ARBA" id="ARBA00022975"/>
    </source>
</evidence>
<evidence type="ECO:0000256" key="5">
    <source>
        <dbReference type="ARBA" id="ARBA00023239"/>
    </source>
</evidence>
<evidence type="ECO:0000256" key="7">
    <source>
        <dbReference type="HAMAP-Rule" id="MF_01215"/>
    </source>
</evidence>
<dbReference type="EC" id="4.1.1.23" evidence="7"/>
<feature type="domain" description="Orotidine 5'-phosphate decarboxylase" evidence="8">
    <location>
        <begin position="31"/>
        <end position="293"/>
    </location>
</feature>
<dbReference type="CDD" id="cd04725">
    <property type="entry name" value="OMP_decarboxylase_like"/>
    <property type="match status" value="1"/>
</dbReference>
<proteinExistence type="inferred from homology"/>
<keyword evidence="5 7" id="KW-0456">Lyase</keyword>
<dbReference type="NCBIfam" id="TIGR02127">
    <property type="entry name" value="pyrF_sub2"/>
    <property type="match status" value="1"/>
</dbReference>
<evidence type="ECO:0000256" key="6">
    <source>
        <dbReference type="ARBA" id="ARBA00049157"/>
    </source>
</evidence>
<protein>
    <recommendedName>
        <fullName evidence="7">Orotidine 5'-phosphate decarboxylase</fullName>
        <ecNumber evidence="7">4.1.1.23</ecNumber>
    </recommendedName>
    <alternativeName>
        <fullName evidence="7">OMP decarboxylase</fullName>
        <shortName evidence="7">OMPDCase</shortName>
        <shortName evidence="7">OMPdecase</shortName>
    </alternativeName>
</protein>
<dbReference type="RefSeq" id="WP_179793231.1">
    <property type="nucleotide sequence ID" value="NZ_BAABHP010000004.1"/>
</dbReference>
<dbReference type="InterPro" id="IPR018089">
    <property type="entry name" value="OMPdecase_AS"/>
</dbReference>
<dbReference type="EMBL" id="JACCBN010000001">
    <property type="protein sequence ID" value="NYD35385.1"/>
    <property type="molecule type" value="Genomic_DNA"/>
</dbReference>
<dbReference type="PANTHER" id="PTHR43375:SF1">
    <property type="entry name" value="OROTIDINE 5'-PHOSPHATE DECARBOXYLASE"/>
    <property type="match status" value="1"/>
</dbReference>
<dbReference type="SUPFAM" id="SSF51366">
    <property type="entry name" value="Ribulose-phoshate binding barrel"/>
    <property type="match status" value="1"/>
</dbReference>
<sequence length="313" mass="30868">MTAGASAATGRNAARAAFTDRLTAAVGAHGPLCVGIDPHPGLLARWGHEDDAAGVERFGRDAVAALAGHVAVVKPQVALFEVHGSGGVRALERVLADARDAGLLTIADAKRGDIGSTMTAYARAWLADTSPLAADAVTLSPYLGVGSLTPALDLAAETGRGVFVLARTSNAEAAAVQSAQSWTALSDPSSPGMREVAQGVVDACAAANAARVRAGGSGPAGVVVGATGGTTGRAHGLDLTRLHGPVLVPGLGAQGATPDDLARTFADGTGPVVPSSSREILSAGPDPEALRDACLALNGALRALALPAGPIGA</sequence>
<dbReference type="Proteomes" id="UP000535890">
    <property type="component" value="Unassembled WGS sequence"/>
</dbReference>
<evidence type="ECO:0000256" key="1">
    <source>
        <dbReference type="ARBA" id="ARBA00004861"/>
    </source>
</evidence>
<feature type="active site" description="Proton donor" evidence="7">
    <location>
        <position position="110"/>
    </location>
</feature>
<dbReference type="InterPro" id="IPR011060">
    <property type="entry name" value="RibuloseP-bd_barrel"/>
</dbReference>
<keyword evidence="10" id="KW-1185">Reference proteome</keyword>
<dbReference type="Pfam" id="PF00215">
    <property type="entry name" value="OMPdecase"/>
    <property type="match status" value="1"/>
</dbReference>
<dbReference type="InterPro" id="IPR011995">
    <property type="entry name" value="OMPdecase_type-2"/>
</dbReference>
<dbReference type="AlphaFoldDB" id="A0A7Y9DTX5"/>
<dbReference type="GO" id="GO:0044205">
    <property type="term" value="P:'de novo' UMP biosynthetic process"/>
    <property type="evidence" value="ECO:0007669"/>
    <property type="project" value="UniProtKB-UniRule"/>
</dbReference>
<organism evidence="9 10">
    <name type="scientific">Actinomycetospora corticicola</name>
    <dbReference type="NCBI Taxonomy" id="663602"/>
    <lineage>
        <taxon>Bacteria</taxon>
        <taxon>Bacillati</taxon>
        <taxon>Actinomycetota</taxon>
        <taxon>Actinomycetes</taxon>
        <taxon>Pseudonocardiales</taxon>
        <taxon>Pseudonocardiaceae</taxon>
        <taxon>Actinomycetospora</taxon>
    </lineage>
</organism>
<dbReference type="PROSITE" id="PS00156">
    <property type="entry name" value="OMPDECASE"/>
    <property type="match status" value="1"/>
</dbReference>
<reference evidence="9 10" key="1">
    <citation type="submission" date="2020-07" db="EMBL/GenBank/DDBJ databases">
        <title>Sequencing the genomes of 1000 actinobacteria strains.</title>
        <authorList>
            <person name="Klenk H.-P."/>
        </authorList>
    </citation>
    <scope>NUCLEOTIDE SEQUENCE [LARGE SCALE GENOMIC DNA]</scope>
    <source>
        <strain evidence="9 10">DSM 45772</strain>
    </source>
</reference>
<keyword evidence="3 7" id="KW-0210">Decarboxylase</keyword>
<dbReference type="Gene3D" id="3.20.20.70">
    <property type="entry name" value="Aldolase class I"/>
    <property type="match status" value="1"/>
</dbReference>
<accession>A0A7Y9DTX5</accession>
<comment type="pathway">
    <text evidence="1 7">Pyrimidine metabolism; UMP biosynthesis via de novo pathway; UMP from orotate: step 2/2.</text>
</comment>
<gene>
    <name evidence="7" type="primary">pyrF</name>
    <name evidence="9" type="ORF">BJ983_001487</name>
</gene>
<evidence type="ECO:0000256" key="2">
    <source>
        <dbReference type="ARBA" id="ARBA00008847"/>
    </source>
</evidence>
<evidence type="ECO:0000259" key="8">
    <source>
        <dbReference type="SMART" id="SM00934"/>
    </source>
</evidence>
<comment type="similarity">
    <text evidence="2 7">Belongs to the OMP decarboxylase family. Type 2 subfamily.</text>
</comment>
<evidence type="ECO:0000256" key="3">
    <source>
        <dbReference type="ARBA" id="ARBA00022793"/>
    </source>
</evidence>
<dbReference type="UniPathway" id="UPA00070">
    <property type="reaction ID" value="UER00120"/>
</dbReference>
<dbReference type="InterPro" id="IPR013785">
    <property type="entry name" value="Aldolase_TIM"/>
</dbReference>
<evidence type="ECO:0000313" key="10">
    <source>
        <dbReference type="Proteomes" id="UP000535890"/>
    </source>
</evidence>
<dbReference type="GO" id="GO:0004590">
    <property type="term" value="F:orotidine-5'-phosphate decarboxylase activity"/>
    <property type="evidence" value="ECO:0007669"/>
    <property type="project" value="UniProtKB-UniRule"/>
</dbReference>
<dbReference type="HAMAP" id="MF_01215">
    <property type="entry name" value="OMPdecase_type2"/>
    <property type="match status" value="1"/>
</dbReference>
<dbReference type="PANTHER" id="PTHR43375">
    <property type="entry name" value="OROTIDINE 5'-PHOSPHATE DECARBOXYLASE"/>
    <property type="match status" value="1"/>
</dbReference>
<dbReference type="SMART" id="SM00934">
    <property type="entry name" value="OMPdecase"/>
    <property type="match status" value="1"/>
</dbReference>
<comment type="catalytic activity">
    <reaction evidence="6 7">
        <text>orotidine 5'-phosphate + H(+) = UMP + CO2</text>
        <dbReference type="Rhea" id="RHEA:11596"/>
        <dbReference type="ChEBI" id="CHEBI:15378"/>
        <dbReference type="ChEBI" id="CHEBI:16526"/>
        <dbReference type="ChEBI" id="CHEBI:57538"/>
        <dbReference type="ChEBI" id="CHEBI:57865"/>
        <dbReference type="EC" id="4.1.1.23"/>
    </reaction>
</comment>
<name>A0A7Y9DTX5_9PSEU</name>
<evidence type="ECO:0000313" key="9">
    <source>
        <dbReference type="EMBL" id="NYD35385.1"/>
    </source>
</evidence>
<dbReference type="InterPro" id="IPR001754">
    <property type="entry name" value="OMPdeCOase_dom"/>
</dbReference>
<dbReference type="GO" id="GO:0006207">
    <property type="term" value="P:'de novo' pyrimidine nucleobase biosynthetic process"/>
    <property type="evidence" value="ECO:0007669"/>
    <property type="project" value="InterPro"/>
</dbReference>
<comment type="caution">
    <text evidence="9">The sequence shown here is derived from an EMBL/GenBank/DDBJ whole genome shotgun (WGS) entry which is preliminary data.</text>
</comment>
<keyword evidence="4 7" id="KW-0665">Pyrimidine biosynthesis</keyword>